<dbReference type="PANTHER" id="PTHR33074">
    <property type="entry name" value="EXPRESSED PROTEIN-RELATED"/>
    <property type="match status" value="1"/>
</dbReference>
<feature type="region of interest" description="Disordered" evidence="1">
    <location>
        <begin position="1"/>
        <end position="20"/>
    </location>
</feature>
<evidence type="ECO:0000313" key="4">
    <source>
        <dbReference type="Proteomes" id="UP000636709"/>
    </source>
</evidence>
<name>A0A835F3X2_9POAL</name>
<organism evidence="3 4">
    <name type="scientific">Digitaria exilis</name>
    <dbReference type="NCBI Taxonomy" id="1010633"/>
    <lineage>
        <taxon>Eukaryota</taxon>
        <taxon>Viridiplantae</taxon>
        <taxon>Streptophyta</taxon>
        <taxon>Embryophyta</taxon>
        <taxon>Tracheophyta</taxon>
        <taxon>Spermatophyta</taxon>
        <taxon>Magnoliopsida</taxon>
        <taxon>Liliopsida</taxon>
        <taxon>Poales</taxon>
        <taxon>Poaceae</taxon>
        <taxon>PACMAD clade</taxon>
        <taxon>Panicoideae</taxon>
        <taxon>Panicodae</taxon>
        <taxon>Paniceae</taxon>
        <taxon>Anthephorinae</taxon>
        <taxon>Digitaria</taxon>
    </lineage>
</organism>
<gene>
    <name evidence="3" type="ORF">HU200_019080</name>
</gene>
<evidence type="ECO:0000259" key="2">
    <source>
        <dbReference type="Pfam" id="PF07762"/>
    </source>
</evidence>
<dbReference type="Proteomes" id="UP000636709">
    <property type="component" value="Unassembled WGS sequence"/>
</dbReference>
<feature type="domain" description="DUF1618" evidence="2">
    <location>
        <begin position="210"/>
        <end position="291"/>
    </location>
</feature>
<dbReference type="PANTHER" id="PTHR33074:SF42">
    <property type="entry name" value="DUF1618 DOMAIN-CONTAINING PROTEIN"/>
    <property type="match status" value="1"/>
</dbReference>
<feature type="compositionally biased region" description="Pro residues" evidence="1">
    <location>
        <begin position="1"/>
        <end position="19"/>
    </location>
</feature>
<comment type="caution">
    <text evidence="3">The sequence shown here is derived from an EMBL/GenBank/DDBJ whole genome shotgun (WGS) entry which is preliminary data.</text>
</comment>
<dbReference type="OrthoDB" id="672016at2759"/>
<evidence type="ECO:0000313" key="3">
    <source>
        <dbReference type="EMBL" id="KAF8727472.1"/>
    </source>
</evidence>
<proteinExistence type="predicted"/>
<reference evidence="3" key="1">
    <citation type="submission" date="2020-07" db="EMBL/GenBank/DDBJ databases">
        <title>Genome sequence and genetic diversity analysis of an under-domesticated orphan crop, white fonio (Digitaria exilis).</title>
        <authorList>
            <person name="Bennetzen J.L."/>
            <person name="Chen S."/>
            <person name="Ma X."/>
            <person name="Wang X."/>
            <person name="Yssel A.E.J."/>
            <person name="Chaluvadi S.R."/>
            <person name="Johnson M."/>
            <person name="Gangashetty P."/>
            <person name="Hamidou F."/>
            <person name="Sanogo M.D."/>
            <person name="Zwaenepoel A."/>
            <person name="Wallace J."/>
            <person name="Van De Peer Y."/>
            <person name="Van Deynze A."/>
        </authorList>
    </citation>
    <scope>NUCLEOTIDE SEQUENCE</scope>
    <source>
        <tissue evidence="3">Leaves</tissue>
    </source>
</reference>
<dbReference type="Pfam" id="PF07762">
    <property type="entry name" value="DUF1618"/>
    <property type="match status" value="1"/>
</dbReference>
<dbReference type="AlphaFoldDB" id="A0A835F3X2"/>
<sequence>MDGVLVPPPSFPSEDPNPLPGSILLDPHGHISDRTNHTTANGFTRDGKPIHVSFWVADPPRASFFTVYIHEAGRSAIGNLPSILNTEEDTVLLRVPMCPPGGNLHAADSDYFVYLAGKKHKRPSLQRIPAPPTLFLSDRQAGLLRCRTRYLIALLCLSFDVDGQFDLHLYNSKSKSWNSRSMRLDSPEAKKYDYASKVITIGGQQGSVGWVDLWKGILICDLLKESDRLRYIPLPSLVHSLRGGPPLLVRDIIVFRKDYIKFFDMCLYVVSDSWVIKGWEAATWRREVSWTVEGGPQDQSFQ</sequence>
<dbReference type="EMBL" id="JACEFO010001644">
    <property type="protein sequence ID" value="KAF8727472.1"/>
    <property type="molecule type" value="Genomic_DNA"/>
</dbReference>
<accession>A0A835F3X2</accession>
<protein>
    <recommendedName>
        <fullName evidence="2">DUF1618 domain-containing protein</fullName>
    </recommendedName>
</protein>
<evidence type="ECO:0000256" key="1">
    <source>
        <dbReference type="SAM" id="MobiDB-lite"/>
    </source>
</evidence>
<dbReference type="InterPro" id="IPR011676">
    <property type="entry name" value="DUF1618"/>
</dbReference>
<keyword evidence="4" id="KW-1185">Reference proteome</keyword>